<name>A0A5C6EMN1_9BACT</name>
<feature type="signal peptide" evidence="2">
    <location>
        <begin position="1"/>
        <end position="30"/>
    </location>
</feature>
<evidence type="ECO:0000256" key="1">
    <source>
        <dbReference type="SAM" id="MobiDB-lite"/>
    </source>
</evidence>
<protein>
    <submittedName>
        <fullName evidence="3">Uncharacterized protein</fullName>
    </submittedName>
</protein>
<dbReference type="AlphaFoldDB" id="A0A5C6EMN1"/>
<comment type="caution">
    <text evidence="3">The sequence shown here is derived from an EMBL/GenBank/DDBJ whole genome shotgun (WGS) entry which is preliminary data.</text>
</comment>
<evidence type="ECO:0000256" key="2">
    <source>
        <dbReference type="SAM" id="SignalP"/>
    </source>
</evidence>
<gene>
    <name evidence="3" type="ORF">Poly59_43900</name>
</gene>
<keyword evidence="4" id="KW-1185">Reference proteome</keyword>
<dbReference type="Proteomes" id="UP000317977">
    <property type="component" value="Unassembled WGS sequence"/>
</dbReference>
<dbReference type="EMBL" id="SJPX01000004">
    <property type="protein sequence ID" value="TWU49765.1"/>
    <property type="molecule type" value="Genomic_DNA"/>
</dbReference>
<sequence precursor="true">MSTNMNRFTIAVAAASSLVGSFVFNSAANAQIRIGGYGGVSVRAPFVSVNVLPFGGGTRVRAPFTSVNTGLYRSGYGYGYDPYRGPRLYDRGYGYRSYYDRHDYYFDHPAILPIPVPVYPVPAYPPPVYPVPSYGADLYGGPDYVYTEPSAAPRADRYLNDELESYRAGRPIAPLAQGSPAQMSMETLVADLRFAAARLSRSLSQRRDDADVWQDYLKPDFIIDTIDRGGPASELQSLLMNYEGLSGNSQLSGIWIEDGFRQTHQLLREFVQSNVDVESADSGSSILDGTAEPVASQDTEADTALPADTNPRNTEPTEAAPIKKATDAEQLPTPRPTTSL</sequence>
<organism evidence="3 4">
    <name type="scientific">Rubripirellula reticaptiva</name>
    <dbReference type="NCBI Taxonomy" id="2528013"/>
    <lineage>
        <taxon>Bacteria</taxon>
        <taxon>Pseudomonadati</taxon>
        <taxon>Planctomycetota</taxon>
        <taxon>Planctomycetia</taxon>
        <taxon>Pirellulales</taxon>
        <taxon>Pirellulaceae</taxon>
        <taxon>Rubripirellula</taxon>
    </lineage>
</organism>
<evidence type="ECO:0000313" key="3">
    <source>
        <dbReference type="EMBL" id="TWU49765.1"/>
    </source>
</evidence>
<feature type="chain" id="PRO_5022830926" evidence="2">
    <location>
        <begin position="31"/>
        <end position="340"/>
    </location>
</feature>
<reference evidence="3 4" key="1">
    <citation type="submission" date="2019-02" db="EMBL/GenBank/DDBJ databases">
        <title>Deep-cultivation of Planctomycetes and their phenomic and genomic characterization uncovers novel biology.</title>
        <authorList>
            <person name="Wiegand S."/>
            <person name="Jogler M."/>
            <person name="Boedeker C."/>
            <person name="Pinto D."/>
            <person name="Vollmers J."/>
            <person name="Rivas-Marin E."/>
            <person name="Kohn T."/>
            <person name="Peeters S.H."/>
            <person name="Heuer A."/>
            <person name="Rast P."/>
            <person name="Oberbeckmann S."/>
            <person name="Bunk B."/>
            <person name="Jeske O."/>
            <person name="Meyerdierks A."/>
            <person name="Storesund J.E."/>
            <person name="Kallscheuer N."/>
            <person name="Luecker S."/>
            <person name="Lage O.M."/>
            <person name="Pohl T."/>
            <person name="Merkel B.J."/>
            <person name="Hornburger P."/>
            <person name="Mueller R.-W."/>
            <person name="Bruemmer F."/>
            <person name="Labrenz M."/>
            <person name="Spormann A.M."/>
            <person name="Op Den Camp H."/>
            <person name="Overmann J."/>
            <person name="Amann R."/>
            <person name="Jetten M.S.M."/>
            <person name="Mascher T."/>
            <person name="Medema M.H."/>
            <person name="Devos D.P."/>
            <person name="Kaster A.-K."/>
            <person name="Ovreas L."/>
            <person name="Rohde M."/>
            <person name="Galperin M.Y."/>
            <person name="Jogler C."/>
        </authorList>
    </citation>
    <scope>NUCLEOTIDE SEQUENCE [LARGE SCALE GENOMIC DNA]</scope>
    <source>
        <strain evidence="3 4">Poly59</strain>
    </source>
</reference>
<feature type="region of interest" description="Disordered" evidence="1">
    <location>
        <begin position="281"/>
        <end position="340"/>
    </location>
</feature>
<evidence type="ECO:0000313" key="4">
    <source>
        <dbReference type="Proteomes" id="UP000317977"/>
    </source>
</evidence>
<accession>A0A5C6EMN1</accession>
<proteinExistence type="predicted"/>
<keyword evidence="2" id="KW-0732">Signal</keyword>